<keyword evidence="9" id="KW-0233">DNA recombination</keyword>
<dbReference type="InterPro" id="IPR057670">
    <property type="entry name" value="SH3_retrovirus"/>
</dbReference>
<dbReference type="GO" id="GO:0006310">
    <property type="term" value="P:DNA recombination"/>
    <property type="evidence" value="ECO:0007669"/>
    <property type="project" value="UniProtKB-KW"/>
</dbReference>
<feature type="domain" description="Retroviral polymerase SH3-like" evidence="10">
    <location>
        <begin position="61"/>
        <end position="119"/>
    </location>
</feature>
<sequence>MNKVRAVREGTCLPESLWGEILMYVVEVDSLSPTKAQKNMTPYQNLTGVKPVVNNLRVCGCVAFAHVPKKKRAGKFSPRVVPTLFLGYASTLMGYRLLNLRTGDLIERRDVSFREDITMDNTFVENFLAKHYKGRKIVEPDVVPFVRVNDVLNTTVKLKSDRKRSDA</sequence>
<dbReference type="GO" id="GO:0046872">
    <property type="term" value="F:metal ion binding"/>
    <property type="evidence" value="ECO:0007669"/>
    <property type="project" value="UniProtKB-KW"/>
</dbReference>
<dbReference type="GO" id="GO:0003887">
    <property type="term" value="F:DNA-directed DNA polymerase activity"/>
    <property type="evidence" value="ECO:0007669"/>
    <property type="project" value="UniProtKB-KW"/>
</dbReference>
<keyword evidence="8" id="KW-0239">DNA-directed DNA polymerase</keyword>
<protein>
    <submittedName>
        <fullName evidence="11">Polyprotein</fullName>
    </submittedName>
</protein>
<dbReference type="PANTHER" id="PTHR42648">
    <property type="entry name" value="TRANSPOSASE, PUTATIVE-RELATED"/>
    <property type="match status" value="1"/>
</dbReference>
<organism evidence="11 12">
    <name type="scientific">Phytophthora palmivora</name>
    <dbReference type="NCBI Taxonomy" id="4796"/>
    <lineage>
        <taxon>Eukaryota</taxon>
        <taxon>Sar</taxon>
        <taxon>Stramenopiles</taxon>
        <taxon>Oomycota</taxon>
        <taxon>Peronosporomycetes</taxon>
        <taxon>Peronosporales</taxon>
        <taxon>Peronosporaceae</taxon>
        <taxon>Phytophthora</taxon>
    </lineage>
</organism>
<keyword evidence="1" id="KW-0540">Nuclease</keyword>
<dbReference type="GO" id="GO:0016787">
    <property type="term" value="F:hydrolase activity"/>
    <property type="evidence" value="ECO:0007669"/>
    <property type="project" value="UniProtKB-KW"/>
</dbReference>
<evidence type="ECO:0000256" key="8">
    <source>
        <dbReference type="ARBA" id="ARBA00022932"/>
    </source>
</evidence>
<evidence type="ECO:0000256" key="9">
    <source>
        <dbReference type="ARBA" id="ARBA00023172"/>
    </source>
</evidence>
<evidence type="ECO:0000313" key="12">
    <source>
        <dbReference type="Proteomes" id="UP000237271"/>
    </source>
</evidence>
<evidence type="ECO:0000256" key="6">
    <source>
        <dbReference type="ARBA" id="ARBA00022908"/>
    </source>
</evidence>
<dbReference type="AlphaFoldDB" id="A0A2P4YC28"/>
<dbReference type="GO" id="GO:0015074">
    <property type="term" value="P:DNA integration"/>
    <property type="evidence" value="ECO:0007669"/>
    <property type="project" value="UniProtKB-KW"/>
</dbReference>
<keyword evidence="2" id="KW-0479">Metal-binding</keyword>
<evidence type="ECO:0000256" key="2">
    <source>
        <dbReference type="ARBA" id="ARBA00022723"/>
    </source>
</evidence>
<reference evidence="11 12" key="1">
    <citation type="journal article" date="2017" name="Genome Biol. Evol.">
        <title>Phytophthora megakarya and P. palmivora, closely related causal agents of cacao black pod rot, underwent increases in genome sizes and gene numbers by different mechanisms.</title>
        <authorList>
            <person name="Ali S.S."/>
            <person name="Shao J."/>
            <person name="Lary D.J."/>
            <person name="Kronmiller B."/>
            <person name="Shen D."/>
            <person name="Strem M.D."/>
            <person name="Amoako-Attah I."/>
            <person name="Akrofi A.Y."/>
            <person name="Begoude B.A."/>
            <person name="Ten Hoopen G.M."/>
            <person name="Coulibaly K."/>
            <person name="Kebe B.I."/>
            <person name="Melnick R.L."/>
            <person name="Guiltinan M.J."/>
            <person name="Tyler B.M."/>
            <person name="Meinhardt L.W."/>
            <person name="Bailey B.A."/>
        </authorList>
    </citation>
    <scope>NUCLEOTIDE SEQUENCE [LARGE SCALE GENOMIC DNA]</scope>
    <source>
        <strain evidence="12">sbr112.9</strain>
    </source>
</reference>
<keyword evidence="5" id="KW-0460">Magnesium</keyword>
<keyword evidence="8" id="KW-0548">Nucleotidyltransferase</keyword>
<gene>
    <name evidence="11" type="ORF">PHPALM_7553</name>
</gene>
<keyword evidence="6" id="KW-0229">DNA integration</keyword>
<evidence type="ECO:0000256" key="7">
    <source>
        <dbReference type="ARBA" id="ARBA00022918"/>
    </source>
</evidence>
<dbReference type="Pfam" id="PF25597">
    <property type="entry name" value="SH3_retrovirus"/>
    <property type="match status" value="1"/>
</dbReference>
<evidence type="ECO:0000256" key="1">
    <source>
        <dbReference type="ARBA" id="ARBA00022722"/>
    </source>
</evidence>
<dbReference type="OrthoDB" id="89942at2759"/>
<dbReference type="InterPro" id="IPR039537">
    <property type="entry name" value="Retrotran_Ty1/copia-like"/>
</dbReference>
<keyword evidence="3" id="KW-0255">Endonuclease</keyword>
<keyword evidence="8" id="KW-0808">Transferase</keyword>
<dbReference type="EMBL" id="NCKW01003876">
    <property type="protein sequence ID" value="POM75355.1"/>
    <property type="molecule type" value="Genomic_DNA"/>
</dbReference>
<evidence type="ECO:0000256" key="4">
    <source>
        <dbReference type="ARBA" id="ARBA00022801"/>
    </source>
</evidence>
<evidence type="ECO:0000256" key="5">
    <source>
        <dbReference type="ARBA" id="ARBA00022842"/>
    </source>
</evidence>
<proteinExistence type="predicted"/>
<dbReference type="GO" id="GO:0004519">
    <property type="term" value="F:endonuclease activity"/>
    <property type="evidence" value="ECO:0007669"/>
    <property type="project" value="UniProtKB-KW"/>
</dbReference>
<dbReference type="GO" id="GO:0003964">
    <property type="term" value="F:RNA-directed DNA polymerase activity"/>
    <property type="evidence" value="ECO:0007669"/>
    <property type="project" value="UniProtKB-KW"/>
</dbReference>
<dbReference type="PANTHER" id="PTHR42648:SF11">
    <property type="entry name" value="TRANSPOSON TY4-P GAG-POL POLYPROTEIN"/>
    <property type="match status" value="1"/>
</dbReference>
<accession>A0A2P4YC28</accession>
<dbReference type="Proteomes" id="UP000237271">
    <property type="component" value="Unassembled WGS sequence"/>
</dbReference>
<evidence type="ECO:0000256" key="3">
    <source>
        <dbReference type="ARBA" id="ARBA00022759"/>
    </source>
</evidence>
<comment type="caution">
    <text evidence="11">The sequence shown here is derived from an EMBL/GenBank/DDBJ whole genome shotgun (WGS) entry which is preliminary data.</text>
</comment>
<keyword evidence="7" id="KW-0695">RNA-directed DNA polymerase</keyword>
<evidence type="ECO:0000313" key="11">
    <source>
        <dbReference type="EMBL" id="POM75355.1"/>
    </source>
</evidence>
<name>A0A2P4YC28_9STRA</name>
<keyword evidence="12" id="KW-1185">Reference proteome</keyword>
<evidence type="ECO:0000259" key="10">
    <source>
        <dbReference type="Pfam" id="PF25597"/>
    </source>
</evidence>
<keyword evidence="4" id="KW-0378">Hydrolase</keyword>